<dbReference type="EMBL" id="JAVDUG010000001">
    <property type="protein sequence ID" value="MDR6777044.1"/>
    <property type="molecule type" value="Genomic_DNA"/>
</dbReference>
<sequence>MKITCFIGMKKRSAYAWSDTESRSEKGFDPYQEGNGFQTKKSGRFRTVSRL</sequence>
<evidence type="ECO:0000313" key="2">
    <source>
        <dbReference type="EMBL" id="MDR6777044.1"/>
    </source>
</evidence>
<gene>
    <name evidence="2" type="ORF">J2W98_001291</name>
</gene>
<keyword evidence="3" id="KW-1185">Reference proteome</keyword>
<organism evidence="2 3">
    <name type="scientific">Paenibacillus peoriae</name>
    <dbReference type="NCBI Taxonomy" id="59893"/>
    <lineage>
        <taxon>Bacteria</taxon>
        <taxon>Bacillati</taxon>
        <taxon>Bacillota</taxon>
        <taxon>Bacilli</taxon>
        <taxon>Bacillales</taxon>
        <taxon>Paenibacillaceae</taxon>
        <taxon>Paenibacillus</taxon>
    </lineage>
</organism>
<comment type="caution">
    <text evidence="2">The sequence shown here is derived from an EMBL/GenBank/DDBJ whole genome shotgun (WGS) entry which is preliminary data.</text>
</comment>
<evidence type="ECO:0000256" key="1">
    <source>
        <dbReference type="SAM" id="MobiDB-lite"/>
    </source>
</evidence>
<feature type="region of interest" description="Disordered" evidence="1">
    <location>
        <begin position="20"/>
        <end position="51"/>
    </location>
</feature>
<dbReference type="Proteomes" id="UP001266807">
    <property type="component" value="Unassembled WGS sequence"/>
</dbReference>
<reference evidence="2 3" key="1">
    <citation type="submission" date="2023-07" db="EMBL/GenBank/DDBJ databases">
        <title>Sorghum-associated microbial communities from plants grown in Nebraska, USA.</title>
        <authorList>
            <person name="Schachtman D."/>
        </authorList>
    </citation>
    <scope>NUCLEOTIDE SEQUENCE [LARGE SCALE GENOMIC DNA]</scope>
    <source>
        <strain evidence="2 3">BE143</strain>
    </source>
</reference>
<name>A0ABU1QBN4_9BACL</name>
<protein>
    <submittedName>
        <fullName evidence="2">Uncharacterized protein</fullName>
    </submittedName>
</protein>
<feature type="compositionally biased region" description="Basic residues" evidence="1">
    <location>
        <begin position="41"/>
        <end position="51"/>
    </location>
</feature>
<evidence type="ECO:0000313" key="3">
    <source>
        <dbReference type="Proteomes" id="UP001266807"/>
    </source>
</evidence>
<accession>A0ABU1QBN4</accession>
<proteinExistence type="predicted"/>